<proteinExistence type="predicted"/>
<accession>A0A914VNW4</accession>
<name>A0A914VNW4_9BILA</name>
<organism evidence="2 3">
    <name type="scientific">Plectus sambesii</name>
    <dbReference type="NCBI Taxonomy" id="2011161"/>
    <lineage>
        <taxon>Eukaryota</taxon>
        <taxon>Metazoa</taxon>
        <taxon>Ecdysozoa</taxon>
        <taxon>Nematoda</taxon>
        <taxon>Chromadorea</taxon>
        <taxon>Plectida</taxon>
        <taxon>Plectina</taxon>
        <taxon>Plectoidea</taxon>
        <taxon>Plectidae</taxon>
        <taxon>Plectus</taxon>
    </lineage>
</organism>
<evidence type="ECO:0000313" key="3">
    <source>
        <dbReference type="WBParaSite" id="PSAMB.scaffold22398size506.g38600.t1"/>
    </source>
</evidence>
<evidence type="ECO:0000313" key="2">
    <source>
        <dbReference type="Proteomes" id="UP000887566"/>
    </source>
</evidence>
<feature type="region of interest" description="Disordered" evidence="1">
    <location>
        <begin position="1"/>
        <end position="55"/>
    </location>
</feature>
<evidence type="ECO:0000256" key="1">
    <source>
        <dbReference type="SAM" id="MobiDB-lite"/>
    </source>
</evidence>
<dbReference type="AlphaFoldDB" id="A0A914VNW4"/>
<dbReference type="WBParaSite" id="PSAMB.scaffold22398size506.g38600.t1">
    <property type="protein sequence ID" value="PSAMB.scaffold22398size506.g38600.t1"/>
    <property type="gene ID" value="PSAMB.scaffold22398size506.g38600"/>
</dbReference>
<reference evidence="3" key="1">
    <citation type="submission" date="2022-11" db="UniProtKB">
        <authorList>
            <consortium name="WormBaseParasite"/>
        </authorList>
    </citation>
    <scope>IDENTIFICATION</scope>
</reference>
<protein>
    <submittedName>
        <fullName evidence="3">Uncharacterized protein</fullName>
    </submittedName>
</protein>
<sequence length="55" mass="6111">MAGVFDIELTDNQQAGSTRGDLSDDNDYIDVADPRMEFDPLASEDEDYQRPGPAF</sequence>
<dbReference type="Proteomes" id="UP000887566">
    <property type="component" value="Unplaced"/>
</dbReference>
<keyword evidence="2" id="KW-1185">Reference proteome</keyword>